<feature type="chain" id="PRO_5031009676" evidence="1">
    <location>
        <begin position="22"/>
        <end position="299"/>
    </location>
</feature>
<name>A0A7W6D211_9HYPH</name>
<feature type="signal peptide" evidence="1">
    <location>
        <begin position="1"/>
        <end position="21"/>
    </location>
</feature>
<dbReference type="Proteomes" id="UP000528964">
    <property type="component" value="Unassembled WGS sequence"/>
</dbReference>
<reference evidence="2 3" key="1">
    <citation type="submission" date="2020-08" db="EMBL/GenBank/DDBJ databases">
        <title>Genomic Encyclopedia of Type Strains, Phase IV (KMG-IV): sequencing the most valuable type-strain genomes for metagenomic binning, comparative biology and taxonomic classification.</title>
        <authorList>
            <person name="Goeker M."/>
        </authorList>
    </citation>
    <scope>NUCLEOTIDE SEQUENCE [LARGE SCALE GENOMIC DNA]</scope>
    <source>
        <strain evidence="2 3">DSM 25481</strain>
    </source>
</reference>
<dbReference type="EMBL" id="JACIDR010000007">
    <property type="protein sequence ID" value="MBB3974602.1"/>
    <property type="molecule type" value="Genomic_DNA"/>
</dbReference>
<comment type="caution">
    <text evidence="2">The sequence shown here is derived from an EMBL/GenBank/DDBJ whole genome shotgun (WGS) entry which is preliminary data.</text>
</comment>
<sequence length="299" mass="32311">MARLAIAAALVLLVSAGTAAAQIRSVRTEGPRPFGVLLGDVLKLTTTVDVDAPFKLDGSTLPRPGPLTYSLELRSIDVTEQAAPGGGTRYRIAAEYQTFYSALETGEQTIPSFTVAVSDGSRRAETQAGGWSYLTSPLRPIQSLAGESDQRLRPDVQPVIPPVGPARDRLIAVAALAALLAVALAWSRAWPPFHKRRSRPFAAAAREVARLVRRGEDGRRAALLRLHRAFDAAWGKRLLGEDIGAFLRDHPAFASRAEEIRSFFAASRRAFFGREQGDVLAPDALVRLARDLARAERGA</sequence>
<keyword evidence="1" id="KW-0732">Signal</keyword>
<organism evidence="2 3">
    <name type="scientific">Hansschlegelia beijingensis</name>
    <dbReference type="NCBI Taxonomy" id="1133344"/>
    <lineage>
        <taxon>Bacteria</taxon>
        <taxon>Pseudomonadati</taxon>
        <taxon>Pseudomonadota</taxon>
        <taxon>Alphaproteobacteria</taxon>
        <taxon>Hyphomicrobiales</taxon>
        <taxon>Methylopilaceae</taxon>
        <taxon>Hansschlegelia</taxon>
    </lineage>
</organism>
<proteinExistence type="predicted"/>
<dbReference type="RefSeq" id="WP_343066281.1">
    <property type="nucleotide sequence ID" value="NZ_JACIDR010000007.1"/>
</dbReference>
<dbReference type="AlphaFoldDB" id="A0A7W6D211"/>
<evidence type="ECO:0000256" key="1">
    <source>
        <dbReference type="SAM" id="SignalP"/>
    </source>
</evidence>
<protein>
    <submittedName>
        <fullName evidence="2">MxaA protein</fullName>
    </submittedName>
</protein>
<keyword evidence="3" id="KW-1185">Reference proteome</keyword>
<evidence type="ECO:0000313" key="3">
    <source>
        <dbReference type="Proteomes" id="UP000528964"/>
    </source>
</evidence>
<gene>
    <name evidence="2" type="ORF">GGR24_003289</name>
</gene>
<accession>A0A7W6D211</accession>
<evidence type="ECO:0000313" key="2">
    <source>
        <dbReference type="EMBL" id="MBB3974602.1"/>
    </source>
</evidence>